<dbReference type="InterPro" id="IPR051122">
    <property type="entry name" value="SDR_DHRS6-like"/>
</dbReference>
<reference evidence="3" key="1">
    <citation type="submission" date="2019-12" db="EMBL/GenBank/DDBJ databases">
        <authorList>
            <person name="Cremers G."/>
        </authorList>
    </citation>
    <scope>NUCLEOTIDE SEQUENCE</scope>
    <source>
        <strain evidence="3">Vvax</strain>
    </source>
</reference>
<dbReference type="AlphaFoldDB" id="A0A679IZF4"/>
<sequence length="199" mass="20022">MTRRKVLVVGAGGTLGRAVVAALAERHDVVAVSRSSDPGVDLGVPQQIDTLFDAVPDADAVVCAAAGVQLAPFCTLNDAALAQALHAKLFGQIALLRRAASCLRDGGSVTLTGGRFDGVLPGGSAGALANAGLEAFVAQAAPELPRGLRVNVVAPGWVQETLDGLGLRGPKGTPAREVARLYVAAVEGAMSGQALRVAA</sequence>
<dbReference type="InterPro" id="IPR002347">
    <property type="entry name" value="SDR_fam"/>
</dbReference>
<evidence type="ECO:0000256" key="1">
    <source>
        <dbReference type="ARBA" id="ARBA00006484"/>
    </source>
</evidence>
<comment type="similarity">
    <text evidence="1">Belongs to the short-chain dehydrogenases/reductases (SDR) family.</text>
</comment>
<organism evidence="3">
    <name type="scientific">Variovorax paradoxus</name>
    <dbReference type="NCBI Taxonomy" id="34073"/>
    <lineage>
        <taxon>Bacteria</taxon>
        <taxon>Pseudomonadati</taxon>
        <taxon>Pseudomonadota</taxon>
        <taxon>Betaproteobacteria</taxon>
        <taxon>Burkholderiales</taxon>
        <taxon>Comamonadaceae</taxon>
        <taxon>Variovorax</taxon>
    </lineage>
</organism>
<name>A0A679IZF4_VARPD</name>
<gene>
    <name evidence="3" type="ORF">VVAX_00462</name>
</gene>
<evidence type="ECO:0000313" key="3">
    <source>
        <dbReference type="EMBL" id="CAA2099885.1"/>
    </source>
</evidence>
<dbReference type="InterPro" id="IPR036291">
    <property type="entry name" value="NAD(P)-bd_dom_sf"/>
</dbReference>
<evidence type="ECO:0008006" key="4">
    <source>
        <dbReference type="Google" id="ProtNLM"/>
    </source>
</evidence>
<dbReference type="EMBL" id="LR743507">
    <property type="protein sequence ID" value="CAA2099885.1"/>
    <property type="molecule type" value="Genomic_DNA"/>
</dbReference>
<dbReference type="Pfam" id="PF13561">
    <property type="entry name" value="adh_short_C2"/>
    <property type="match status" value="1"/>
</dbReference>
<dbReference type="PANTHER" id="PTHR43477:SF1">
    <property type="entry name" value="DIHYDROANTICAPSIN 7-DEHYDROGENASE"/>
    <property type="match status" value="1"/>
</dbReference>
<proteinExistence type="inferred from homology"/>
<dbReference type="RefSeq" id="WP_339088217.1">
    <property type="nucleotide sequence ID" value="NZ_LR743507.1"/>
</dbReference>
<dbReference type="SUPFAM" id="SSF51735">
    <property type="entry name" value="NAD(P)-binding Rossmann-fold domains"/>
    <property type="match status" value="1"/>
</dbReference>
<keyword evidence="2" id="KW-0560">Oxidoreductase</keyword>
<dbReference type="NCBIfam" id="NF005754">
    <property type="entry name" value="PRK07578.1"/>
    <property type="match status" value="1"/>
</dbReference>
<accession>A0A679IZF4</accession>
<dbReference type="GO" id="GO:0016491">
    <property type="term" value="F:oxidoreductase activity"/>
    <property type="evidence" value="ECO:0007669"/>
    <property type="project" value="UniProtKB-KW"/>
</dbReference>
<dbReference type="Gene3D" id="3.40.50.720">
    <property type="entry name" value="NAD(P)-binding Rossmann-like Domain"/>
    <property type="match status" value="1"/>
</dbReference>
<protein>
    <recommendedName>
        <fullName evidence="4">Short chain dehydrogenase</fullName>
    </recommendedName>
</protein>
<dbReference type="PANTHER" id="PTHR43477">
    <property type="entry name" value="DIHYDROANTICAPSIN 7-DEHYDROGENASE"/>
    <property type="match status" value="1"/>
</dbReference>
<dbReference type="PRINTS" id="PR00081">
    <property type="entry name" value="GDHRDH"/>
</dbReference>
<evidence type="ECO:0000256" key="2">
    <source>
        <dbReference type="ARBA" id="ARBA00023002"/>
    </source>
</evidence>